<comment type="subcellular location">
    <subcellularLocation>
        <location evidence="1 8">Cytoplasm</location>
    </subcellularLocation>
</comment>
<dbReference type="InterPro" id="IPR012795">
    <property type="entry name" value="tRNA_Ile_lys_synt_N"/>
</dbReference>
<keyword evidence="11" id="KW-1185">Reference proteome</keyword>
<comment type="catalytic activity">
    <reaction evidence="7 8">
        <text>cytidine(34) in tRNA(Ile2) + L-lysine + ATP = lysidine(34) in tRNA(Ile2) + AMP + diphosphate + H(+)</text>
        <dbReference type="Rhea" id="RHEA:43744"/>
        <dbReference type="Rhea" id="RHEA-COMP:10625"/>
        <dbReference type="Rhea" id="RHEA-COMP:10670"/>
        <dbReference type="ChEBI" id="CHEBI:15378"/>
        <dbReference type="ChEBI" id="CHEBI:30616"/>
        <dbReference type="ChEBI" id="CHEBI:32551"/>
        <dbReference type="ChEBI" id="CHEBI:33019"/>
        <dbReference type="ChEBI" id="CHEBI:82748"/>
        <dbReference type="ChEBI" id="CHEBI:83665"/>
        <dbReference type="ChEBI" id="CHEBI:456215"/>
        <dbReference type="EC" id="6.3.4.19"/>
    </reaction>
</comment>
<comment type="similarity">
    <text evidence="8">Belongs to the tRNA(Ile)-lysidine synthase family.</text>
</comment>
<dbReference type="SUPFAM" id="SSF56037">
    <property type="entry name" value="PheT/TilS domain"/>
    <property type="match status" value="1"/>
</dbReference>
<dbReference type="Gene3D" id="3.40.50.620">
    <property type="entry name" value="HUPs"/>
    <property type="match status" value="1"/>
</dbReference>
<evidence type="ECO:0000256" key="3">
    <source>
        <dbReference type="ARBA" id="ARBA00022598"/>
    </source>
</evidence>
<proteinExistence type="inferred from homology"/>
<dbReference type="InterPro" id="IPR012094">
    <property type="entry name" value="tRNA_Ile_lys_synt"/>
</dbReference>
<evidence type="ECO:0000256" key="6">
    <source>
        <dbReference type="ARBA" id="ARBA00022840"/>
    </source>
</evidence>
<accession>A0A163IZF6</accession>
<name>A0A163IZF6_9BACL</name>
<dbReference type="SMART" id="SM00977">
    <property type="entry name" value="TilS_C"/>
    <property type="match status" value="1"/>
</dbReference>
<dbReference type="GeneID" id="97558463"/>
<dbReference type="PANTHER" id="PTHR43033:SF1">
    <property type="entry name" value="TRNA(ILE)-LYSIDINE SYNTHASE-RELATED"/>
    <property type="match status" value="1"/>
</dbReference>
<dbReference type="HAMAP" id="MF_01161">
    <property type="entry name" value="tRNA_Ile_lys_synt"/>
    <property type="match status" value="1"/>
</dbReference>
<gene>
    <name evidence="8" type="primary">tilS</name>
    <name evidence="10" type="ORF">AWU65_10125</name>
</gene>
<dbReference type="InterPro" id="IPR015262">
    <property type="entry name" value="tRNA_Ile_lys_synt_subst-bd"/>
</dbReference>
<dbReference type="Pfam" id="PF01171">
    <property type="entry name" value="ATP_bind_3"/>
    <property type="match status" value="1"/>
</dbReference>
<dbReference type="SUPFAM" id="SSF52402">
    <property type="entry name" value="Adenine nucleotide alpha hydrolases-like"/>
    <property type="match status" value="1"/>
</dbReference>
<organism evidence="10 11">
    <name type="scientific">Paenibacillus glucanolyticus</name>
    <dbReference type="NCBI Taxonomy" id="59843"/>
    <lineage>
        <taxon>Bacteria</taxon>
        <taxon>Bacillati</taxon>
        <taxon>Bacillota</taxon>
        <taxon>Bacilli</taxon>
        <taxon>Bacillales</taxon>
        <taxon>Paenibacillaceae</taxon>
        <taxon>Paenibacillus</taxon>
    </lineage>
</organism>
<keyword evidence="5 8" id="KW-0547">Nucleotide-binding</keyword>
<reference evidence="10" key="1">
    <citation type="journal article" date="2016" name="Genome Announc.">
        <title>Draft genomes of two strains of Paenibacillus glucanolyticus with capability to degrade lignocellulose.</title>
        <authorList>
            <person name="Mathews S.L."/>
            <person name="Pawlak J."/>
            <person name="Grunden A.M."/>
        </authorList>
    </citation>
    <scope>NUCLEOTIDE SEQUENCE [LARGE SCALE GENOMIC DNA]</scope>
    <source>
        <strain evidence="10">SLM1</strain>
    </source>
</reference>
<keyword evidence="4 8" id="KW-0819">tRNA processing</keyword>
<evidence type="ECO:0000256" key="8">
    <source>
        <dbReference type="HAMAP-Rule" id="MF_01161"/>
    </source>
</evidence>
<dbReference type="Pfam" id="PF11734">
    <property type="entry name" value="TilS_C"/>
    <property type="match status" value="1"/>
</dbReference>
<evidence type="ECO:0000313" key="10">
    <source>
        <dbReference type="EMBL" id="KZS46253.1"/>
    </source>
</evidence>
<dbReference type="GO" id="GO:0006400">
    <property type="term" value="P:tRNA modification"/>
    <property type="evidence" value="ECO:0007669"/>
    <property type="project" value="UniProtKB-UniRule"/>
</dbReference>
<keyword evidence="3 8" id="KW-0436">Ligase</keyword>
<comment type="domain">
    <text evidence="8">The N-terminal region contains the highly conserved SGGXDS motif, predicted to be a P-loop motif involved in ATP binding.</text>
</comment>
<dbReference type="PANTHER" id="PTHR43033">
    <property type="entry name" value="TRNA(ILE)-LYSIDINE SYNTHASE-RELATED"/>
    <property type="match status" value="1"/>
</dbReference>
<evidence type="ECO:0000256" key="5">
    <source>
        <dbReference type="ARBA" id="ARBA00022741"/>
    </source>
</evidence>
<evidence type="ECO:0000256" key="1">
    <source>
        <dbReference type="ARBA" id="ARBA00004496"/>
    </source>
</evidence>
<feature type="domain" description="Lysidine-tRNA(Ile) synthetase C-terminal" evidence="9">
    <location>
        <begin position="398"/>
        <end position="471"/>
    </location>
</feature>
<keyword evidence="2 8" id="KW-0963">Cytoplasm</keyword>
<dbReference type="OrthoDB" id="9807403at2"/>
<dbReference type="InterPro" id="IPR014729">
    <property type="entry name" value="Rossmann-like_a/b/a_fold"/>
</dbReference>
<dbReference type="Gene3D" id="3.30.465.60">
    <property type="match status" value="1"/>
</dbReference>
<dbReference type="EMBL" id="LWMH01000001">
    <property type="protein sequence ID" value="KZS46253.1"/>
    <property type="molecule type" value="Genomic_DNA"/>
</dbReference>
<evidence type="ECO:0000313" key="11">
    <source>
        <dbReference type="Proteomes" id="UP000076796"/>
    </source>
</evidence>
<dbReference type="GO" id="GO:0032267">
    <property type="term" value="F:tRNA(Ile)-lysidine synthase activity"/>
    <property type="evidence" value="ECO:0007669"/>
    <property type="project" value="UniProtKB-EC"/>
</dbReference>
<dbReference type="AlphaFoldDB" id="A0A163IZF6"/>
<dbReference type="NCBIfam" id="TIGR02432">
    <property type="entry name" value="lysidine_TilS_N"/>
    <property type="match status" value="1"/>
</dbReference>
<dbReference type="NCBIfam" id="TIGR02433">
    <property type="entry name" value="lysidine_TilS_C"/>
    <property type="match status" value="1"/>
</dbReference>
<dbReference type="GO" id="GO:0005737">
    <property type="term" value="C:cytoplasm"/>
    <property type="evidence" value="ECO:0007669"/>
    <property type="project" value="UniProtKB-SubCell"/>
</dbReference>
<evidence type="ECO:0000259" key="9">
    <source>
        <dbReference type="SMART" id="SM00977"/>
    </source>
</evidence>
<evidence type="ECO:0000256" key="2">
    <source>
        <dbReference type="ARBA" id="ARBA00022490"/>
    </source>
</evidence>
<dbReference type="InterPro" id="IPR011063">
    <property type="entry name" value="TilS/TtcA_N"/>
</dbReference>
<comment type="function">
    <text evidence="8">Ligates lysine onto the cytidine present at position 34 of the AUA codon-specific tRNA(Ile) that contains the anticodon CAU, in an ATP-dependent manner. Cytidine is converted to lysidine, thus changing the amino acid specificity of the tRNA from methionine to isoleucine.</text>
</comment>
<sequence>MKQDYLRTFVHNVERTAAEFELWSEGDGIVVAVSGGPDSVALLHVLHEISLNHTPLRLICAHVHHGFRTESDQEAEMVRELAERLGLPLETAFIDIPAYMEESGKGGQEAAREKRYEFLLQTAQKYNARSVALAHHADDQAETVLMRLLRGSGLPGLAGIKFKRTEKKVELIRPFLRMYKADIVELCRVCGFQYAVDNSNLQTKYRRNAIRLEVLPFLEQYNGQFSSSLNQLAEIVQQEDDFVEREAAKQFRRMVQENDGRLAFDAPSFLGLHVALQRRLIKLILNYLPSDQENTDFVKIESVRQGILNDQRSNWRLDLGDGITCVREYGQVQFWPKPPEEQGQYIYILDSPDVSELYVKEIGKMLKLSLKTGSESRSGSRPSPFVADFDADGLQFPLTVRNRQPGDKMKIMGLNGSKKVKDILIDEKIPPSVRSRIPILCDSSGSIVWIPGVRRSVHAACGRHTSRILRMELSDA</sequence>
<dbReference type="STRING" id="59843.A3958_09700"/>
<dbReference type="InterPro" id="IPR012796">
    <property type="entry name" value="Lysidine-tRNA-synth_C"/>
</dbReference>
<protein>
    <recommendedName>
        <fullName evidence="8">tRNA(Ile)-lysidine synthase</fullName>
        <ecNumber evidence="8">6.3.4.19</ecNumber>
    </recommendedName>
    <alternativeName>
        <fullName evidence="8">tRNA(Ile)-2-lysyl-cytidine synthase</fullName>
    </alternativeName>
    <alternativeName>
        <fullName evidence="8">tRNA(Ile)-lysidine synthetase</fullName>
    </alternativeName>
</protein>
<evidence type="ECO:0000256" key="4">
    <source>
        <dbReference type="ARBA" id="ARBA00022694"/>
    </source>
</evidence>
<dbReference type="RefSeq" id="WP_063478230.1">
    <property type="nucleotide sequence ID" value="NZ_CP147845.1"/>
</dbReference>
<dbReference type="Pfam" id="PF09179">
    <property type="entry name" value="TilS"/>
    <property type="match status" value="1"/>
</dbReference>
<dbReference type="GO" id="GO:0005524">
    <property type="term" value="F:ATP binding"/>
    <property type="evidence" value="ECO:0007669"/>
    <property type="project" value="UniProtKB-UniRule"/>
</dbReference>
<dbReference type="EC" id="6.3.4.19" evidence="8"/>
<dbReference type="CDD" id="cd01992">
    <property type="entry name" value="TilS_N"/>
    <property type="match status" value="1"/>
</dbReference>
<feature type="binding site" evidence="8">
    <location>
        <begin position="34"/>
        <end position="39"/>
    </location>
    <ligand>
        <name>ATP</name>
        <dbReference type="ChEBI" id="CHEBI:30616"/>
    </ligand>
</feature>
<evidence type="ECO:0000256" key="7">
    <source>
        <dbReference type="ARBA" id="ARBA00048539"/>
    </source>
</evidence>
<keyword evidence="6 8" id="KW-0067">ATP-binding</keyword>
<dbReference type="SUPFAM" id="SSF82829">
    <property type="entry name" value="MesJ substrate recognition domain-like"/>
    <property type="match status" value="1"/>
</dbReference>
<dbReference type="Proteomes" id="UP000076796">
    <property type="component" value="Unassembled WGS sequence"/>
</dbReference>
<comment type="caution">
    <text evidence="10">The sequence shown here is derived from an EMBL/GenBank/DDBJ whole genome shotgun (WGS) entry which is preliminary data.</text>
</comment>